<evidence type="ECO:0000256" key="1">
    <source>
        <dbReference type="SAM" id="Phobius"/>
    </source>
</evidence>
<organism evidence="2 3">
    <name type="scientific">Trema orientale</name>
    <name type="common">Charcoal tree</name>
    <name type="synonym">Celtis orientalis</name>
    <dbReference type="NCBI Taxonomy" id="63057"/>
    <lineage>
        <taxon>Eukaryota</taxon>
        <taxon>Viridiplantae</taxon>
        <taxon>Streptophyta</taxon>
        <taxon>Embryophyta</taxon>
        <taxon>Tracheophyta</taxon>
        <taxon>Spermatophyta</taxon>
        <taxon>Magnoliopsida</taxon>
        <taxon>eudicotyledons</taxon>
        <taxon>Gunneridae</taxon>
        <taxon>Pentapetalae</taxon>
        <taxon>rosids</taxon>
        <taxon>fabids</taxon>
        <taxon>Rosales</taxon>
        <taxon>Cannabaceae</taxon>
        <taxon>Trema</taxon>
    </lineage>
</organism>
<dbReference type="EMBL" id="JXTC01000001">
    <property type="protein sequence ID" value="POO04127.1"/>
    <property type="molecule type" value="Genomic_DNA"/>
</dbReference>
<feature type="transmembrane region" description="Helical" evidence="1">
    <location>
        <begin position="21"/>
        <end position="42"/>
    </location>
</feature>
<protein>
    <submittedName>
        <fullName evidence="2">Uncharacterized protein</fullName>
    </submittedName>
</protein>
<sequence>MNGWQKPSKDMIKGWALNKKLVVVVLELLKALLRAFMLRRLLHNNLTTLKPSIVCQNALTPSSLTSSIYMTPSLSTSRFYQLMSTQSDNIKNDSFRLFKISRMK</sequence>
<proteinExistence type="predicted"/>
<dbReference type="Proteomes" id="UP000237000">
    <property type="component" value="Unassembled WGS sequence"/>
</dbReference>
<reference evidence="3" key="1">
    <citation type="submission" date="2016-06" db="EMBL/GenBank/DDBJ databases">
        <title>Parallel loss of symbiosis genes in relatives of nitrogen-fixing non-legume Parasponia.</title>
        <authorList>
            <person name="Van Velzen R."/>
            <person name="Holmer R."/>
            <person name="Bu F."/>
            <person name="Rutten L."/>
            <person name="Van Zeijl A."/>
            <person name="Liu W."/>
            <person name="Santuari L."/>
            <person name="Cao Q."/>
            <person name="Sharma T."/>
            <person name="Shen D."/>
            <person name="Roswanjaya Y."/>
            <person name="Wardhani T."/>
            <person name="Kalhor M.S."/>
            <person name="Jansen J."/>
            <person name="Van den Hoogen J."/>
            <person name="Gungor B."/>
            <person name="Hartog M."/>
            <person name="Hontelez J."/>
            <person name="Verver J."/>
            <person name="Yang W.-C."/>
            <person name="Schijlen E."/>
            <person name="Repin R."/>
            <person name="Schilthuizen M."/>
            <person name="Schranz E."/>
            <person name="Heidstra R."/>
            <person name="Miyata K."/>
            <person name="Fedorova E."/>
            <person name="Kohlen W."/>
            <person name="Bisseling T."/>
            <person name="Smit S."/>
            <person name="Geurts R."/>
        </authorList>
    </citation>
    <scope>NUCLEOTIDE SEQUENCE [LARGE SCALE GENOMIC DNA]</scope>
    <source>
        <strain evidence="3">cv. RG33-2</strain>
    </source>
</reference>
<gene>
    <name evidence="2" type="ORF">TorRG33x02_004310</name>
</gene>
<keyword evidence="1" id="KW-0472">Membrane</keyword>
<keyword evidence="1" id="KW-1133">Transmembrane helix</keyword>
<keyword evidence="1" id="KW-0812">Transmembrane</keyword>
<accession>A0A2P5G290</accession>
<evidence type="ECO:0000313" key="3">
    <source>
        <dbReference type="Proteomes" id="UP000237000"/>
    </source>
</evidence>
<dbReference type="InParanoid" id="A0A2P5G290"/>
<name>A0A2P5G290_TREOI</name>
<evidence type="ECO:0000313" key="2">
    <source>
        <dbReference type="EMBL" id="POO04127.1"/>
    </source>
</evidence>
<dbReference type="AlphaFoldDB" id="A0A2P5G290"/>
<keyword evidence="3" id="KW-1185">Reference proteome</keyword>
<comment type="caution">
    <text evidence="2">The sequence shown here is derived from an EMBL/GenBank/DDBJ whole genome shotgun (WGS) entry which is preliminary data.</text>
</comment>